<dbReference type="Pfam" id="PF03626">
    <property type="entry name" value="COX4_pro"/>
    <property type="match status" value="1"/>
</dbReference>
<evidence type="ECO:0000256" key="2">
    <source>
        <dbReference type="ARBA" id="ARBA00008079"/>
    </source>
</evidence>
<comment type="similarity">
    <text evidence="2">Belongs to the cytochrome c oxidase bacterial subunit 4 family.</text>
</comment>
<dbReference type="GO" id="GO:0015990">
    <property type="term" value="P:electron transport coupled proton transport"/>
    <property type="evidence" value="ECO:0007669"/>
    <property type="project" value="InterPro"/>
</dbReference>
<keyword evidence="6" id="KW-1003">Cell membrane</keyword>
<evidence type="ECO:0000256" key="13">
    <source>
        <dbReference type="ARBA" id="ARBA00030071"/>
    </source>
</evidence>
<keyword evidence="8" id="KW-0249">Electron transport</keyword>
<evidence type="ECO:0000256" key="15">
    <source>
        <dbReference type="ARBA" id="ARBA00031887"/>
    </source>
</evidence>
<evidence type="ECO:0000256" key="11">
    <source>
        <dbReference type="ARBA" id="ARBA00023136"/>
    </source>
</evidence>
<dbReference type="STRING" id="584787.GCA_001247655_02580"/>
<evidence type="ECO:0000256" key="14">
    <source>
        <dbReference type="ARBA" id="ARBA00030211"/>
    </source>
</evidence>
<dbReference type="InterPro" id="IPR050968">
    <property type="entry name" value="Cytochrome_c_oxidase_bac_sub4"/>
</dbReference>
<dbReference type="EMBL" id="RJUL01000004">
    <property type="protein sequence ID" value="ROQ27491.1"/>
    <property type="molecule type" value="Genomic_DNA"/>
</dbReference>
<comment type="function">
    <text evidence="12">Cytochrome bo(3) ubiquinol terminal oxidase is the component of the aerobic respiratory chain of E.coli that predominates when cells are grown at high aeration. Has proton pump activity across the membrane in addition to electron transfer, pumping 2 protons/electron.</text>
</comment>
<dbReference type="PANTHER" id="PTHR36835:SF1">
    <property type="entry name" value="CYTOCHROME BO(3) UBIQUINOL OXIDASE SUBUNIT 4"/>
    <property type="match status" value="1"/>
</dbReference>
<dbReference type="OrthoDB" id="2375888at2"/>
<dbReference type="InterPro" id="IPR014210">
    <property type="entry name" value="Cyt_o_ubiqinol_oxidase_su4"/>
</dbReference>
<evidence type="ECO:0000256" key="12">
    <source>
        <dbReference type="ARBA" id="ARBA00025694"/>
    </source>
</evidence>
<protein>
    <recommendedName>
        <fullName evidence="4">Cytochrome bo(3) ubiquinol oxidase subunit 4</fullName>
    </recommendedName>
    <alternativeName>
        <fullName evidence="16">Cytochrome o ubiquinol oxidase subunit 4</fullName>
    </alternativeName>
    <alternativeName>
        <fullName evidence="13">Oxidase bo(3) subunit 4</fullName>
    </alternativeName>
    <alternativeName>
        <fullName evidence="14">Ubiquinol oxidase polypeptide IV</fullName>
    </alternativeName>
    <alternativeName>
        <fullName evidence="15">Ubiquinol oxidase subunit 4</fullName>
    </alternativeName>
</protein>
<accession>A0A3N1PJX1</accession>
<name>A0A3N1PJX1_9GAMM</name>
<sequence length="113" mass="12235">MSAHSHTDAGASHGSFKSYFIGFILSIILTVIPFAMVMSSAASTAVTVTVMVIAGLAQVLIQLVFFLHMNSSSEQRWNVNAFVFAVIIVAILVAGSAWIFWHLYGLTMPMMGH</sequence>
<dbReference type="GO" id="GO:0015078">
    <property type="term" value="F:proton transmembrane transporter activity"/>
    <property type="evidence" value="ECO:0007669"/>
    <property type="project" value="TreeGrafter"/>
</dbReference>
<feature type="transmembrane region" description="Helical" evidence="17">
    <location>
        <begin position="20"/>
        <end position="39"/>
    </location>
</feature>
<comment type="subunit">
    <text evidence="3">Heterooctamer of two A chains, two B chains, two C chains and two D chains.</text>
</comment>
<comment type="caution">
    <text evidence="18">The sequence shown here is derived from an EMBL/GenBank/DDBJ whole genome shotgun (WGS) entry which is preliminary data.</text>
</comment>
<organism evidence="18 19">
    <name type="scientific">Gallaecimonas pentaromativorans</name>
    <dbReference type="NCBI Taxonomy" id="584787"/>
    <lineage>
        <taxon>Bacteria</taxon>
        <taxon>Pseudomonadati</taxon>
        <taxon>Pseudomonadota</taxon>
        <taxon>Gammaproteobacteria</taxon>
        <taxon>Enterobacterales</taxon>
        <taxon>Gallaecimonadaceae</taxon>
        <taxon>Gallaecimonas</taxon>
    </lineage>
</organism>
<dbReference type="GO" id="GO:0009319">
    <property type="term" value="C:cytochrome o ubiquinol oxidase complex"/>
    <property type="evidence" value="ECO:0007669"/>
    <property type="project" value="TreeGrafter"/>
</dbReference>
<feature type="transmembrane region" description="Helical" evidence="17">
    <location>
        <begin position="45"/>
        <end position="67"/>
    </location>
</feature>
<dbReference type="GO" id="GO:0005886">
    <property type="term" value="C:plasma membrane"/>
    <property type="evidence" value="ECO:0007669"/>
    <property type="project" value="UniProtKB-SubCell"/>
</dbReference>
<feature type="transmembrane region" description="Helical" evidence="17">
    <location>
        <begin position="79"/>
        <end position="101"/>
    </location>
</feature>
<evidence type="ECO:0000313" key="18">
    <source>
        <dbReference type="EMBL" id="ROQ27491.1"/>
    </source>
</evidence>
<keyword evidence="10" id="KW-0560">Oxidoreductase</keyword>
<dbReference type="NCBIfam" id="TIGR02847">
    <property type="entry name" value="CyoD"/>
    <property type="match status" value="1"/>
</dbReference>
<evidence type="ECO:0000256" key="5">
    <source>
        <dbReference type="ARBA" id="ARBA00022448"/>
    </source>
</evidence>
<evidence type="ECO:0000256" key="6">
    <source>
        <dbReference type="ARBA" id="ARBA00022475"/>
    </source>
</evidence>
<comment type="subcellular location">
    <subcellularLocation>
        <location evidence="1">Cell membrane</location>
        <topology evidence="1">Multi-pass membrane protein</topology>
    </subcellularLocation>
</comment>
<dbReference type="GO" id="GO:0009486">
    <property type="term" value="F:cytochrome bo3 ubiquinol oxidase activity"/>
    <property type="evidence" value="ECO:0007669"/>
    <property type="project" value="InterPro"/>
</dbReference>
<evidence type="ECO:0000256" key="3">
    <source>
        <dbReference type="ARBA" id="ARBA00011700"/>
    </source>
</evidence>
<proteinExistence type="inferred from homology"/>
<gene>
    <name evidence="18" type="ORF">EDC28_104141</name>
</gene>
<evidence type="ECO:0000256" key="7">
    <source>
        <dbReference type="ARBA" id="ARBA00022692"/>
    </source>
</evidence>
<evidence type="ECO:0000256" key="1">
    <source>
        <dbReference type="ARBA" id="ARBA00004651"/>
    </source>
</evidence>
<evidence type="ECO:0000256" key="8">
    <source>
        <dbReference type="ARBA" id="ARBA00022982"/>
    </source>
</evidence>
<evidence type="ECO:0000313" key="19">
    <source>
        <dbReference type="Proteomes" id="UP000268033"/>
    </source>
</evidence>
<keyword evidence="19" id="KW-1185">Reference proteome</keyword>
<evidence type="ECO:0000256" key="10">
    <source>
        <dbReference type="ARBA" id="ARBA00023002"/>
    </source>
</evidence>
<keyword evidence="7 17" id="KW-0812">Transmembrane</keyword>
<keyword evidence="5" id="KW-0813">Transport</keyword>
<evidence type="ECO:0000256" key="9">
    <source>
        <dbReference type="ARBA" id="ARBA00022989"/>
    </source>
</evidence>
<dbReference type="RefSeq" id="WP_050658146.1">
    <property type="nucleotide sequence ID" value="NZ_JBLXAC010000004.1"/>
</dbReference>
<dbReference type="GO" id="GO:0019646">
    <property type="term" value="P:aerobic electron transport chain"/>
    <property type="evidence" value="ECO:0007669"/>
    <property type="project" value="TreeGrafter"/>
</dbReference>
<keyword evidence="9 17" id="KW-1133">Transmembrane helix</keyword>
<dbReference type="AlphaFoldDB" id="A0A3N1PJX1"/>
<evidence type="ECO:0000256" key="17">
    <source>
        <dbReference type="SAM" id="Phobius"/>
    </source>
</evidence>
<reference evidence="18 19" key="1">
    <citation type="submission" date="2018-11" db="EMBL/GenBank/DDBJ databases">
        <title>Genomic Encyclopedia of Type Strains, Phase IV (KMG-IV): sequencing the most valuable type-strain genomes for metagenomic binning, comparative biology and taxonomic classification.</title>
        <authorList>
            <person name="Goeker M."/>
        </authorList>
    </citation>
    <scope>NUCLEOTIDE SEQUENCE [LARGE SCALE GENOMIC DNA]</scope>
    <source>
        <strain evidence="18 19">DSM 21945</strain>
    </source>
</reference>
<dbReference type="Proteomes" id="UP000268033">
    <property type="component" value="Unassembled WGS sequence"/>
</dbReference>
<evidence type="ECO:0000256" key="16">
    <source>
        <dbReference type="ARBA" id="ARBA00032185"/>
    </source>
</evidence>
<keyword evidence="11 17" id="KW-0472">Membrane</keyword>
<evidence type="ECO:0000256" key="4">
    <source>
        <dbReference type="ARBA" id="ARBA00014689"/>
    </source>
</evidence>
<dbReference type="PANTHER" id="PTHR36835">
    <property type="entry name" value="CYTOCHROME BO(3) UBIQUINOL OXIDASE SUBUNIT 4"/>
    <property type="match status" value="1"/>
</dbReference>
<dbReference type="InterPro" id="IPR005171">
    <property type="entry name" value="Cyt_c_oxidase_su4_prok"/>
</dbReference>